<dbReference type="Proteomes" id="UP000316426">
    <property type="component" value="Chromosome"/>
</dbReference>
<feature type="signal peptide" evidence="1">
    <location>
        <begin position="1"/>
        <end position="25"/>
    </location>
</feature>
<dbReference type="RefSeq" id="WP_145110591.1">
    <property type="nucleotide sequence ID" value="NZ_CP036349.1"/>
</dbReference>
<dbReference type="SUPFAM" id="SSF49478">
    <property type="entry name" value="Cna protein B-type domain"/>
    <property type="match status" value="1"/>
</dbReference>
<protein>
    <recommendedName>
        <fullName evidence="4">Carboxypeptidase regulatory-like domain-containing protein</fullName>
    </recommendedName>
</protein>
<name>A0A518K6S5_9BACT</name>
<dbReference type="Pfam" id="PF13620">
    <property type="entry name" value="CarboxypepD_reg"/>
    <property type="match status" value="1"/>
</dbReference>
<evidence type="ECO:0000313" key="2">
    <source>
        <dbReference type="EMBL" id="QDV73499.1"/>
    </source>
</evidence>
<reference evidence="2 3" key="1">
    <citation type="submission" date="2019-02" db="EMBL/GenBank/DDBJ databases">
        <title>Deep-cultivation of Planctomycetes and their phenomic and genomic characterization uncovers novel biology.</title>
        <authorList>
            <person name="Wiegand S."/>
            <person name="Jogler M."/>
            <person name="Boedeker C."/>
            <person name="Pinto D."/>
            <person name="Vollmers J."/>
            <person name="Rivas-Marin E."/>
            <person name="Kohn T."/>
            <person name="Peeters S.H."/>
            <person name="Heuer A."/>
            <person name="Rast P."/>
            <person name="Oberbeckmann S."/>
            <person name="Bunk B."/>
            <person name="Jeske O."/>
            <person name="Meyerdierks A."/>
            <person name="Storesund J.E."/>
            <person name="Kallscheuer N."/>
            <person name="Luecker S."/>
            <person name="Lage O.M."/>
            <person name="Pohl T."/>
            <person name="Merkel B.J."/>
            <person name="Hornburger P."/>
            <person name="Mueller R.-W."/>
            <person name="Bruemmer F."/>
            <person name="Labrenz M."/>
            <person name="Spormann A.M."/>
            <person name="Op den Camp H."/>
            <person name="Overmann J."/>
            <person name="Amann R."/>
            <person name="Jetten M.S.M."/>
            <person name="Mascher T."/>
            <person name="Medema M.H."/>
            <person name="Devos D.P."/>
            <person name="Kaster A.-K."/>
            <person name="Ovreas L."/>
            <person name="Rohde M."/>
            <person name="Galperin M.Y."/>
            <person name="Jogler C."/>
        </authorList>
    </citation>
    <scope>NUCLEOTIDE SEQUENCE [LARGE SCALE GENOMIC DNA]</scope>
    <source>
        <strain evidence="2 3">Spa11</strain>
    </source>
</reference>
<dbReference type="KEGG" id="bmei:Spa11_16950"/>
<dbReference type="Gene3D" id="2.60.40.10">
    <property type="entry name" value="Immunoglobulins"/>
    <property type="match status" value="1"/>
</dbReference>
<sequence length="184" mass="18340" precursor="true">MKIVVAQRIAAAMACFGMLIQPALAGAPIVESAPAVADIALSNGGVFVGKVVTAQGAPLAKVAVSLQQAGNEVAKTTTDAEGVFAVQGLRGGLYQVVSEGGVVSYRLWAENTAPPAANQSALIVTGGDVVNGQYCPPMAPCPPTPSKGAGVLGWMREHPLLVAAGVATAIAVPLALADDDDPAS</sequence>
<proteinExistence type="predicted"/>
<keyword evidence="3" id="KW-1185">Reference proteome</keyword>
<accession>A0A518K6S5</accession>
<dbReference type="EMBL" id="CP036349">
    <property type="protein sequence ID" value="QDV73499.1"/>
    <property type="molecule type" value="Genomic_DNA"/>
</dbReference>
<gene>
    <name evidence="2" type="ORF">Spa11_16950</name>
</gene>
<feature type="chain" id="PRO_5022110862" description="Carboxypeptidase regulatory-like domain-containing protein" evidence="1">
    <location>
        <begin position="26"/>
        <end position="184"/>
    </location>
</feature>
<evidence type="ECO:0000256" key="1">
    <source>
        <dbReference type="SAM" id="SignalP"/>
    </source>
</evidence>
<dbReference type="InterPro" id="IPR013783">
    <property type="entry name" value="Ig-like_fold"/>
</dbReference>
<organism evidence="2 3">
    <name type="scientific">Botrimarina mediterranea</name>
    <dbReference type="NCBI Taxonomy" id="2528022"/>
    <lineage>
        <taxon>Bacteria</taxon>
        <taxon>Pseudomonadati</taxon>
        <taxon>Planctomycetota</taxon>
        <taxon>Planctomycetia</taxon>
        <taxon>Pirellulales</taxon>
        <taxon>Lacipirellulaceae</taxon>
        <taxon>Botrimarina</taxon>
    </lineage>
</organism>
<evidence type="ECO:0008006" key="4">
    <source>
        <dbReference type="Google" id="ProtNLM"/>
    </source>
</evidence>
<dbReference type="AlphaFoldDB" id="A0A518K6S5"/>
<keyword evidence="1" id="KW-0732">Signal</keyword>
<evidence type="ECO:0000313" key="3">
    <source>
        <dbReference type="Proteomes" id="UP000316426"/>
    </source>
</evidence>